<dbReference type="SUPFAM" id="SSF53098">
    <property type="entry name" value="Ribonuclease H-like"/>
    <property type="match status" value="1"/>
</dbReference>
<feature type="compositionally biased region" description="Polar residues" evidence="10">
    <location>
        <begin position="36"/>
        <end position="50"/>
    </location>
</feature>
<dbReference type="SMART" id="SM00479">
    <property type="entry name" value="EXOIII"/>
    <property type="match status" value="1"/>
</dbReference>
<keyword evidence="5" id="KW-0540">Nuclease</keyword>
<evidence type="ECO:0000256" key="8">
    <source>
        <dbReference type="ARBA" id="ARBA00023242"/>
    </source>
</evidence>
<protein>
    <recommendedName>
        <fullName evidence="3">RNA exonuclease 4</fullName>
    </recommendedName>
</protein>
<comment type="caution">
    <text evidence="12">The sequence shown here is derived from an EMBL/GenBank/DDBJ whole genome shotgun (WGS) entry which is preliminary data.</text>
</comment>
<sequence>MGSKRRRLEAPAESRPRNRNASDASQHDVRKKAKTAVTQLQASTVKTVPKTQEKAGRLARPTALANSNWKARKSSILQTEKRRGPGPRSDRKHDLDVKVQKMRVKQAKQEKRVKARVAEWVDNARVVAMDCEMVGVGLSGKTSVLARCSIVDYEGQVLYDKHVRPVEKVTDFRTHVSGIRSSSLRNAISFAQCIKEVGKLVQGKIVVGHALKNDFQALMFTPPKHLLRDTALYRPYMRRKINGTKLYPKSLKNLAEEVLGKQIQGGQHDSVEDARAALELYKHEQYAWEKYLRTAKSSKSLVGVAPVLPEEKDVTKDALELLSGTTAQCFVDSDDEGTSSKRRTRTVPDSKELALLEYGE</sequence>
<evidence type="ECO:0000256" key="10">
    <source>
        <dbReference type="SAM" id="MobiDB-lite"/>
    </source>
</evidence>
<dbReference type="Proteomes" id="UP001162031">
    <property type="component" value="Unassembled WGS sequence"/>
</dbReference>
<comment type="function">
    <text evidence="9">Exoribonuclease involved in ribosome biosynthesis. Involved in the processing of ITS1, the internal transcribed spacer localized between the 18S and 5.8S rRNAs.</text>
</comment>
<name>A0AAV0TJS6_HYABA</name>
<dbReference type="GO" id="GO:0003676">
    <property type="term" value="F:nucleic acid binding"/>
    <property type="evidence" value="ECO:0007669"/>
    <property type="project" value="InterPro"/>
</dbReference>
<dbReference type="PANTHER" id="PTHR12801">
    <property type="entry name" value="RNA EXONUCLEASE REXO1 / RECO3 FAMILY MEMBER-RELATED"/>
    <property type="match status" value="1"/>
</dbReference>
<dbReference type="CDD" id="cd06144">
    <property type="entry name" value="REX4_like"/>
    <property type="match status" value="1"/>
</dbReference>
<feature type="compositionally biased region" description="Basic and acidic residues" evidence="10">
    <location>
        <begin position="79"/>
        <end position="93"/>
    </location>
</feature>
<comment type="subcellular location">
    <subcellularLocation>
        <location evidence="1">Nucleus</location>
    </subcellularLocation>
</comment>
<evidence type="ECO:0000256" key="3">
    <source>
        <dbReference type="ARBA" id="ARBA00016937"/>
    </source>
</evidence>
<evidence type="ECO:0000313" key="12">
    <source>
        <dbReference type="EMBL" id="CAI5721812.1"/>
    </source>
</evidence>
<keyword evidence="13" id="KW-1185">Reference proteome</keyword>
<keyword evidence="6" id="KW-0378">Hydrolase</keyword>
<evidence type="ECO:0000256" key="7">
    <source>
        <dbReference type="ARBA" id="ARBA00022839"/>
    </source>
</evidence>
<dbReference type="AlphaFoldDB" id="A0AAV0TJS6"/>
<dbReference type="FunFam" id="3.30.420.10:FF:000007">
    <property type="entry name" value="Interferon-stimulated exonuclease gene 20"/>
    <property type="match status" value="1"/>
</dbReference>
<comment type="similarity">
    <text evidence="2">Belongs to the REXO4 family.</text>
</comment>
<feature type="region of interest" description="Disordered" evidence="10">
    <location>
        <begin position="1"/>
        <end position="93"/>
    </location>
</feature>
<dbReference type="PANTHER" id="PTHR12801:SF45">
    <property type="entry name" value="RNA EXONUCLEASE 4"/>
    <property type="match status" value="1"/>
</dbReference>
<dbReference type="Gene3D" id="3.30.420.10">
    <property type="entry name" value="Ribonuclease H-like superfamily/Ribonuclease H"/>
    <property type="match status" value="1"/>
</dbReference>
<feature type="region of interest" description="Disordered" evidence="10">
    <location>
        <begin position="332"/>
        <end position="352"/>
    </location>
</feature>
<keyword evidence="4" id="KW-0698">rRNA processing</keyword>
<dbReference type="GO" id="GO:0005634">
    <property type="term" value="C:nucleus"/>
    <property type="evidence" value="ECO:0007669"/>
    <property type="project" value="UniProtKB-SubCell"/>
</dbReference>
<organism evidence="12 13">
    <name type="scientific">Hyaloperonospora brassicae</name>
    <name type="common">Brassica downy mildew</name>
    <name type="synonym">Peronospora brassicae</name>
    <dbReference type="NCBI Taxonomy" id="162125"/>
    <lineage>
        <taxon>Eukaryota</taxon>
        <taxon>Sar</taxon>
        <taxon>Stramenopiles</taxon>
        <taxon>Oomycota</taxon>
        <taxon>Peronosporomycetes</taxon>
        <taxon>Peronosporales</taxon>
        <taxon>Peronosporaceae</taxon>
        <taxon>Hyaloperonospora</taxon>
    </lineage>
</organism>
<accession>A0AAV0TJS6</accession>
<dbReference type="InterPro" id="IPR047021">
    <property type="entry name" value="REXO1/3/4-like"/>
</dbReference>
<keyword evidence="8" id="KW-0539">Nucleus</keyword>
<dbReference type="InterPro" id="IPR037431">
    <property type="entry name" value="REX4_DEDDh_dom"/>
</dbReference>
<dbReference type="EMBL" id="CANTFL010000389">
    <property type="protein sequence ID" value="CAI5721812.1"/>
    <property type="molecule type" value="Genomic_DNA"/>
</dbReference>
<reference evidence="12" key="1">
    <citation type="submission" date="2022-12" db="EMBL/GenBank/DDBJ databases">
        <authorList>
            <person name="Webb A."/>
        </authorList>
    </citation>
    <scope>NUCLEOTIDE SEQUENCE</scope>
    <source>
        <strain evidence="12">Hp1</strain>
    </source>
</reference>
<dbReference type="GO" id="GO:0008408">
    <property type="term" value="F:3'-5' exonuclease activity"/>
    <property type="evidence" value="ECO:0007669"/>
    <property type="project" value="InterPro"/>
</dbReference>
<dbReference type="InterPro" id="IPR012337">
    <property type="entry name" value="RNaseH-like_sf"/>
</dbReference>
<dbReference type="GO" id="GO:0006364">
    <property type="term" value="P:rRNA processing"/>
    <property type="evidence" value="ECO:0007669"/>
    <property type="project" value="UniProtKB-KW"/>
</dbReference>
<dbReference type="InterPro" id="IPR036397">
    <property type="entry name" value="RNaseH_sf"/>
</dbReference>
<evidence type="ECO:0000256" key="2">
    <source>
        <dbReference type="ARBA" id="ARBA00010489"/>
    </source>
</evidence>
<evidence type="ECO:0000256" key="6">
    <source>
        <dbReference type="ARBA" id="ARBA00022801"/>
    </source>
</evidence>
<evidence type="ECO:0000259" key="11">
    <source>
        <dbReference type="SMART" id="SM00479"/>
    </source>
</evidence>
<proteinExistence type="inferred from homology"/>
<evidence type="ECO:0000313" key="13">
    <source>
        <dbReference type="Proteomes" id="UP001162031"/>
    </source>
</evidence>
<evidence type="ECO:0000256" key="9">
    <source>
        <dbReference type="ARBA" id="ARBA00025599"/>
    </source>
</evidence>
<gene>
    <name evidence="12" type="ORF">HBR001_LOCUS2713</name>
</gene>
<evidence type="ECO:0000256" key="5">
    <source>
        <dbReference type="ARBA" id="ARBA00022722"/>
    </source>
</evidence>
<evidence type="ECO:0000256" key="1">
    <source>
        <dbReference type="ARBA" id="ARBA00004123"/>
    </source>
</evidence>
<dbReference type="InterPro" id="IPR013520">
    <property type="entry name" value="Ribonucl_H"/>
</dbReference>
<evidence type="ECO:0000256" key="4">
    <source>
        <dbReference type="ARBA" id="ARBA00022552"/>
    </source>
</evidence>
<keyword evidence="7" id="KW-0269">Exonuclease</keyword>
<feature type="domain" description="Exonuclease" evidence="11">
    <location>
        <begin position="125"/>
        <end position="290"/>
    </location>
</feature>
<dbReference type="Pfam" id="PF00929">
    <property type="entry name" value="RNase_T"/>
    <property type="match status" value="1"/>
</dbReference>